<sequence precursor="true">MSFVAAPRFQLGLALVLLAGAAWIARIAWRKMRDARIVHSPIFGKLWIVPTQPQPLLLSLCQSDDGVRFQVRAALGKPPRPDNVTLLTLRADGLGQRFELVDRRTYLESKTTVPEPHVFIARLSCLPDPRDHDIEIEALDVHHALDVALPQPPRAERTARGLGAWRPDLDALKAGVVLAVSTLAGMLSLALATASLQAMLSD</sequence>
<feature type="transmembrane region" description="Helical" evidence="1">
    <location>
        <begin position="12"/>
        <end position="29"/>
    </location>
</feature>
<name>R0EP98_CAUVI</name>
<dbReference type="RefSeq" id="WP_004616690.1">
    <property type="nucleotide sequence ID" value="NZ_APMP01000004.1"/>
</dbReference>
<accession>R0EP98</accession>
<evidence type="ECO:0000313" key="2">
    <source>
        <dbReference type="EMBL" id="ENZ82882.1"/>
    </source>
</evidence>
<dbReference type="PATRIC" id="fig|1292034.3.peg.1062"/>
<keyword evidence="3" id="KW-1185">Reference proteome</keyword>
<dbReference type="AlphaFoldDB" id="R0EP98"/>
<evidence type="ECO:0000256" key="1">
    <source>
        <dbReference type="SAM" id="Phobius"/>
    </source>
</evidence>
<comment type="caution">
    <text evidence="2">The sequence shown here is derived from an EMBL/GenBank/DDBJ whole genome shotgun (WGS) entry which is preliminary data.</text>
</comment>
<proteinExistence type="predicted"/>
<dbReference type="EMBL" id="APMP01000004">
    <property type="protein sequence ID" value="ENZ82882.1"/>
    <property type="molecule type" value="Genomic_DNA"/>
</dbReference>
<dbReference type="OrthoDB" id="271709at2"/>
<protein>
    <submittedName>
        <fullName evidence="2">Uncharacterized protein</fullName>
    </submittedName>
</protein>
<evidence type="ECO:0000313" key="3">
    <source>
        <dbReference type="Proteomes" id="UP000013063"/>
    </source>
</evidence>
<dbReference type="eggNOG" id="COG2215">
    <property type="taxonomic scope" value="Bacteria"/>
</dbReference>
<reference evidence="2 3" key="1">
    <citation type="journal article" date="2013" name="Genome Announc.">
        <title>Draft Genome Sequence for Caulobacter sp. Strain OR37, a Bacterium Tolerant to Heavy Metals.</title>
        <authorList>
            <person name="Utturkar S.M."/>
            <person name="Bollmann A."/>
            <person name="Brzoska R.M."/>
            <person name="Klingeman D.M."/>
            <person name="Epstein S.E."/>
            <person name="Palumbo A.V."/>
            <person name="Brown S.D."/>
        </authorList>
    </citation>
    <scope>NUCLEOTIDE SEQUENCE [LARGE SCALE GENOMIC DNA]</scope>
    <source>
        <strain evidence="2 3">OR37</strain>
    </source>
</reference>
<gene>
    <name evidence="2" type="ORF">OR37_01076</name>
</gene>
<keyword evidence="1" id="KW-0472">Membrane</keyword>
<dbReference type="STRING" id="1292034.OR37_01076"/>
<keyword evidence="1" id="KW-0812">Transmembrane</keyword>
<feature type="transmembrane region" description="Helical" evidence="1">
    <location>
        <begin position="176"/>
        <end position="200"/>
    </location>
</feature>
<keyword evidence="1" id="KW-1133">Transmembrane helix</keyword>
<dbReference type="Proteomes" id="UP000013063">
    <property type="component" value="Unassembled WGS sequence"/>
</dbReference>
<organism evidence="2 3">
    <name type="scientific">Caulobacter vibrioides OR37</name>
    <dbReference type="NCBI Taxonomy" id="1292034"/>
    <lineage>
        <taxon>Bacteria</taxon>
        <taxon>Pseudomonadati</taxon>
        <taxon>Pseudomonadota</taxon>
        <taxon>Alphaproteobacteria</taxon>
        <taxon>Caulobacterales</taxon>
        <taxon>Caulobacteraceae</taxon>
        <taxon>Caulobacter</taxon>
    </lineage>
</organism>